<dbReference type="EMBL" id="GBXM01005598">
    <property type="protein sequence ID" value="JAI02980.1"/>
    <property type="molecule type" value="Transcribed_RNA"/>
</dbReference>
<dbReference type="AlphaFoldDB" id="A0A0E9XJZ3"/>
<name>A0A0E9XJZ3_ANGAN</name>
<organism evidence="1">
    <name type="scientific">Anguilla anguilla</name>
    <name type="common">European freshwater eel</name>
    <name type="synonym">Muraena anguilla</name>
    <dbReference type="NCBI Taxonomy" id="7936"/>
    <lineage>
        <taxon>Eukaryota</taxon>
        <taxon>Metazoa</taxon>
        <taxon>Chordata</taxon>
        <taxon>Craniata</taxon>
        <taxon>Vertebrata</taxon>
        <taxon>Euteleostomi</taxon>
        <taxon>Actinopterygii</taxon>
        <taxon>Neopterygii</taxon>
        <taxon>Teleostei</taxon>
        <taxon>Anguilliformes</taxon>
        <taxon>Anguillidae</taxon>
        <taxon>Anguilla</taxon>
    </lineage>
</organism>
<proteinExistence type="predicted"/>
<accession>A0A0E9XJZ3</accession>
<reference evidence="1" key="1">
    <citation type="submission" date="2014-11" db="EMBL/GenBank/DDBJ databases">
        <authorList>
            <person name="Amaro Gonzalez C."/>
        </authorList>
    </citation>
    <scope>NUCLEOTIDE SEQUENCE</scope>
</reference>
<protein>
    <submittedName>
        <fullName evidence="1">Uncharacterized protein</fullName>
    </submittedName>
</protein>
<sequence length="19" mass="2146">MSFTSLEVYSGVSVHLRSF</sequence>
<reference evidence="1" key="2">
    <citation type="journal article" date="2015" name="Fish Shellfish Immunol.">
        <title>Early steps in the European eel (Anguilla anguilla)-Vibrio vulnificus interaction in the gills: Role of the RtxA13 toxin.</title>
        <authorList>
            <person name="Callol A."/>
            <person name="Pajuelo D."/>
            <person name="Ebbesson L."/>
            <person name="Teles M."/>
            <person name="MacKenzie S."/>
            <person name="Amaro C."/>
        </authorList>
    </citation>
    <scope>NUCLEOTIDE SEQUENCE</scope>
</reference>
<evidence type="ECO:0000313" key="1">
    <source>
        <dbReference type="EMBL" id="JAI02980.1"/>
    </source>
</evidence>